<reference evidence="4" key="2">
    <citation type="submission" date="2015-01" db="EMBL/GenBank/DDBJ databases">
        <title>Comparative genome analysis of Bacillus coagulans HM-08, Clostridium butyricum HM-68, Bacillus subtilis HM-66 and Bacillus paralicheniformis BL-09.</title>
        <authorList>
            <person name="Zhang H."/>
        </authorList>
    </citation>
    <scope>NUCLEOTIDE SEQUENCE [LARGE SCALE GENOMIC DNA]</scope>
    <source>
        <strain evidence="4">HM-08</strain>
    </source>
</reference>
<protein>
    <submittedName>
        <fullName evidence="3">Uncharacterized protein</fullName>
    </submittedName>
</protein>
<dbReference type="PATRIC" id="fig|1398.18.peg.2399"/>
<dbReference type="EMBL" id="LRPN01000211">
    <property type="protein sequence ID" value="KWZ76160.1"/>
    <property type="molecule type" value="Genomic_DNA"/>
</dbReference>
<reference evidence="2" key="1">
    <citation type="submission" date="2015-01" db="EMBL/GenBank/DDBJ databases">
        <title>Comparative genome analysis of Bacillus coagulans HM-08, Clostridium butyricum HM-68, Bacillus subtilis HM-66 and Bacillus licheniformis BL-09.</title>
        <authorList>
            <person name="Zhang H."/>
        </authorList>
    </citation>
    <scope>NUCLEOTIDE SEQUENCE [LARGE SCALE GENOMIC DNA]</scope>
    <source>
        <strain evidence="2">HM-08</strain>
    </source>
</reference>
<feature type="transmembrane region" description="Helical" evidence="1">
    <location>
        <begin position="41"/>
        <end position="61"/>
    </location>
</feature>
<name>A0A0C5CPA9_HEYCO</name>
<dbReference type="RefSeq" id="WP_014098448.1">
    <property type="nucleotide sequence ID" value="NZ_CP010525.1"/>
</dbReference>
<sequence>MELKKTYSTLSHMYLCQTVILACGLSAFCLTLMYIGRGGMFNWLILAVWLFILYFAARYFYYQKIEENISGEKGEEERQADSGQYLIQFPPGAKLSVQLYDGSGRLGWLLEEKAFRQQIRYFRLERGAGATFSATVRKRQNWEISIGFPAYERFFSLKRAKGKEMIFENGSRTCAIRKNGNHDLEFYRDEQLLAVVSRGVMPVSWQQKFPLNAPVLTFIRGTEEDEVLVIALLAFFYRHNKYFV</sequence>
<dbReference type="STRING" id="1398.AB434_2889"/>
<keyword evidence="1" id="KW-1133">Transmembrane helix</keyword>
<gene>
    <name evidence="3" type="ORF">HMPREF3213_03913</name>
    <name evidence="2" type="ORF">SB48_HM08orf03811</name>
</gene>
<dbReference type="EMBL" id="CP010525">
    <property type="protein sequence ID" value="AJO23202.1"/>
    <property type="molecule type" value="Genomic_DNA"/>
</dbReference>
<dbReference type="Proteomes" id="UP000032024">
    <property type="component" value="Chromosome"/>
</dbReference>
<keyword evidence="4" id="KW-1185">Reference proteome</keyword>
<reference evidence="5" key="3">
    <citation type="submission" date="2016-01" db="EMBL/GenBank/DDBJ databases">
        <authorList>
            <person name="Mitreva M."/>
            <person name="Pepin K.H."/>
            <person name="Mihindukulasuriya K.A."/>
            <person name="Fulton R."/>
            <person name="Fronick C."/>
            <person name="O'Laughlin M."/>
            <person name="Miner T."/>
            <person name="Herter B."/>
            <person name="Rosa B.A."/>
            <person name="Cordes M."/>
            <person name="Tomlinson C."/>
            <person name="Wollam A."/>
            <person name="Palsikar V.B."/>
            <person name="Mardis E.R."/>
            <person name="Wilson R.K."/>
        </authorList>
    </citation>
    <scope>NUCLEOTIDE SEQUENCE [LARGE SCALE GENOMIC DNA]</scope>
    <source>
        <strain evidence="5">GED7749B</strain>
    </source>
</reference>
<dbReference type="PROSITE" id="PS51257">
    <property type="entry name" value="PROKAR_LIPOPROTEIN"/>
    <property type="match status" value="1"/>
</dbReference>
<feature type="transmembrane region" description="Helical" evidence="1">
    <location>
        <begin position="12"/>
        <end position="35"/>
    </location>
</feature>
<proteinExistence type="predicted"/>
<dbReference type="AlphaFoldDB" id="A0A0C5CPA9"/>
<evidence type="ECO:0000256" key="1">
    <source>
        <dbReference type="SAM" id="Phobius"/>
    </source>
</evidence>
<evidence type="ECO:0000313" key="5">
    <source>
        <dbReference type="Proteomes" id="UP000070376"/>
    </source>
</evidence>
<reference evidence="3" key="4">
    <citation type="submission" date="2016-01" db="EMBL/GenBank/DDBJ databases">
        <authorList>
            <person name="Oliw E.H."/>
        </authorList>
    </citation>
    <scope>NUCLEOTIDE SEQUENCE [LARGE SCALE GENOMIC DNA]</scope>
    <source>
        <strain evidence="3">GED7749B</strain>
    </source>
</reference>
<evidence type="ECO:0000313" key="3">
    <source>
        <dbReference type="EMBL" id="KWZ76160.1"/>
    </source>
</evidence>
<dbReference type="GeneID" id="93260019"/>
<evidence type="ECO:0000313" key="4">
    <source>
        <dbReference type="Proteomes" id="UP000032024"/>
    </source>
</evidence>
<keyword evidence="1" id="KW-0472">Membrane</keyword>
<evidence type="ECO:0000313" key="2">
    <source>
        <dbReference type="EMBL" id="AJO23202.1"/>
    </source>
</evidence>
<organism evidence="3 5">
    <name type="scientific">Heyndrickxia coagulans</name>
    <name type="common">Weizmannia coagulans</name>
    <dbReference type="NCBI Taxonomy" id="1398"/>
    <lineage>
        <taxon>Bacteria</taxon>
        <taxon>Bacillati</taxon>
        <taxon>Bacillota</taxon>
        <taxon>Bacilli</taxon>
        <taxon>Bacillales</taxon>
        <taxon>Bacillaceae</taxon>
        <taxon>Heyndrickxia</taxon>
    </lineage>
</organism>
<accession>A0A0C5CPA9</accession>
<dbReference type="Proteomes" id="UP000070376">
    <property type="component" value="Unassembled WGS sequence"/>
</dbReference>
<keyword evidence="1" id="KW-0812">Transmembrane</keyword>